<protein>
    <submittedName>
        <fullName evidence="2">Uncharacterized protein LOC111025863 isoform X2</fullName>
    </submittedName>
</protein>
<dbReference type="AlphaFoldDB" id="A0A6J1E2E5"/>
<sequence>MVLWEITLATAYFLGLKRTYKLALKIQRRLVSPKHPRIRQFLRGRTRSIFDVAVKVHQNVQHQDIEVGMKMIKQVSNSYLKHRASPRAVISQKFDQYMSITSSIRRWPKPFPTFAMIMRQPKPAGTKIQYRQYSICGSEAMETNYRRGSFDCVIREDILQWMLRS</sequence>
<dbReference type="Proteomes" id="UP000504603">
    <property type="component" value="Unplaced"/>
</dbReference>
<accession>A0A6J1E2E5</accession>
<name>A0A6J1E2E5_MOMCH</name>
<evidence type="ECO:0000313" key="1">
    <source>
        <dbReference type="Proteomes" id="UP000504603"/>
    </source>
</evidence>
<dbReference type="RefSeq" id="XP_022159444.1">
    <property type="nucleotide sequence ID" value="XM_022303752.1"/>
</dbReference>
<evidence type="ECO:0000313" key="2">
    <source>
        <dbReference type="RefSeq" id="XP_022159444.1"/>
    </source>
</evidence>
<dbReference type="GeneID" id="111025863"/>
<reference evidence="2" key="1">
    <citation type="submission" date="2025-08" db="UniProtKB">
        <authorList>
            <consortium name="RefSeq"/>
        </authorList>
    </citation>
    <scope>IDENTIFICATION</scope>
    <source>
        <strain evidence="2">OHB3-1</strain>
    </source>
</reference>
<keyword evidence="1" id="KW-1185">Reference proteome</keyword>
<organism evidence="1 2">
    <name type="scientific">Momordica charantia</name>
    <name type="common">Bitter gourd</name>
    <name type="synonym">Balsam pear</name>
    <dbReference type="NCBI Taxonomy" id="3673"/>
    <lineage>
        <taxon>Eukaryota</taxon>
        <taxon>Viridiplantae</taxon>
        <taxon>Streptophyta</taxon>
        <taxon>Embryophyta</taxon>
        <taxon>Tracheophyta</taxon>
        <taxon>Spermatophyta</taxon>
        <taxon>Magnoliopsida</taxon>
        <taxon>eudicotyledons</taxon>
        <taxon>Gunneridae</taxon>
        <taxon>Pentapetalae</taxon>
        <taxon>rosids</taxon>
        <taxon>fabids</taxon>
        <taxon>Cucurbitales</taxon>
        <taxon>Cucurbitaceae</taxon>
        <taxon>Momordiceae</taxon>
        <taxon>Momordica</taxon>
    </lineage>
</organism>
<gene>
    <name evidence="2" type="primary">LOC111025863</name>
</gene>
<proteinExistence type="predicted"/>
<dbReference type="PANTHER" id="PTHR35998">
    <property type="entry name" value="OS02G0127900 PROTEIN"/>
    <property type="match status" value="1"/>
</dbReference>
<dbReference type="PANTHER" id="PTHR35998:SF1">
    <property type="entry name" value="OS02G0127900 PROTEIN"/>
    <property type="match status" value="1"/>
</dbReference>